<dbReference type="GO" id="GO:0003677">
    <property type="term" value="F:DNA binding"/>
    <property type="evidence" value="ECO:0007669"/>
    <property type="project" value="UniProtKB-KW"/>
</dbReference>
<dbReference type="AlphaFoldDB" id="A0A140L6H1"/>
<keyword evidence="2" id="KW-0238">DNA-binding</keyword>
<dbReference type="PRINTS" id="PR00778">
    <property type="entry name" value="HTHARSR"/>
</dbReference>
<keyword evidence="3" id="KW-0804">Transcription</keyword>
<evidence type="ECO:0000256" key="1">
    <source>
        <dbReference type="ARBA" id="ARBA00023015"/>
    </source>
</evidence>
<dbReference type="STRING" id="520762.AN619_11030"/>
<dbReference type="EMBL" id="LOEE01000028">
    <property type="protein sequence ID" value="KXG76146.1"/>
    <property type="molecule type" value="Genomic_DNA"/>
</dbReference>
<accession>A0A140L6H1</accession>
<dbReference type="InterPro" id="IPR051081">
    <property type="entry name" value="HTH_MetalResp_TranReg"/>
</dbReference>
<dbReference type="InterPro" id="IPR036388">
    <property type="entry name" value="WH-like_DNA-bd_sf"/>
</dbReference>
<dbReference type="InterPro" id="IPR011991">
    <property type="entry name" value="ArsR-like_HTH"/>
</dbReference>
<sequence length="106" mass="12437">MKEQIEIFKALSDENRIKILKMLSCRELCACDIQQNLDLTQPTISHHMKVLQQTGLIQWEKRGKWIFYRINQKKVEGLYGFIKEITNPSEDCPCPISSCDCDGFRR</sequence>
<dbReference type="Proteomes" id="UP000070456">
    <property type="component" value="Unassembled WGS sequence"/>
</dbReference>
<feature type="domain" description="HTH arsR-type" evidence="4">
    <location>
        <begin position="1"/>
        <end position="90"/>
    </location>
</feature>
<dbReference type="RefSeq" id="WP_068555556.1">
    <property type="nucleotide sequence ID" value="NZ_LOEE01000028.1"/>
</dbReference>
<dbReference type="PANTHER" id="PTHR33154:SF18">
    <property type="entry name" value="ARSENICAL RESISTANCE OPERON REPRESSOR"/>
    <property type="match status" value="1"/>
</dbReference>
<proteinExistence type="predicted"/>
<dbReference type="CDD" id="cd00090">
    <property type="entry name" value="HTH_ARSR"/>
    <property type="match status" value="1"/>
</dbReference>
<organism evidence="5 6">
    <name type="scientific">Thermotalea metallivorans</name>
    <dbReference type="NCBI Taxonomy" id="520762"/>
    <lineage>
        <taxon>Bacteria</taxon>
        <taxon>Bacillati</taxon>
        <taxon>Bacillota</taxon>
        <taxon>Clostridia</taxon>
        <taxon>Peptostreptococcales</taxon>
        <taxon>Thermotaleaceae</taxon>
        <taxon>Thermotalea</taxon>
    </lineage>
</organism>
<gene>
    <name evidence="5" type="primary">sdpR_2</name>
    <name evidence="5" type="ORF">AN619_11030</name>
</gene>
<evidence type="ECO:0000313" key="5">
    <source>
        <dbReference type="EMBL" id="KXG76146.1"/>
    </source>
</evidence>
<dbReference type="PATRIC" id="fig|520762.4.peg.1229"/>
<evidence type="ECO:0000256" key="3">
    <source>
        <dbReference type="ARBA" id="ARBA00023163"/>
    </source>
</evidence>
<dbReference type="OrthoDB" id="9798835at2"/>
<dbReference type="InterPro" id="IPR001845">
    <property type="entry name" value="HTH_ArsR_DNA-bd_dom"/>
</dbReference>
<dbReference type="GO" id="GO:0003700">
    <property type="term" value="F:DNA-binding transcription factor activity"/>
    <property type="evidence" value="ECO:0007669"/>
    <property type="project" value="InterPro"/>
</dbReference>
<evidence type="ECO:0000313" key="6">
    <source>
        <dbReference type="Proteomes" id="UP000070456"/>
    </source>
</evidence>
<keyword evidence="6" id="KW-1185">Reference proteome</keyword>
<dbReference type="NCBIfam" id="NF033788">
    <property type="entry name" value="HTH_metalloreg"/>
    <property type="match status" value="1"/>
</dbReference>
<dbReference type="Gene3D" id="1.10.10.10">
    <property type="entry name" value="Winged helix-like DNA-binding domain superfamily/Winged helix DNA-binding domain"/>
    <property type="match status" value="1"/>
</dbReference>
<dbReference type="InterPro" id="IPR018334">
    <property type="entry name" value="ArsR_HTH"/>
</dbReference>
<comment type="caution">
    <text evidence="5">The sequence shown here is derived from an EMBL/GenBank/DDBJ whole genome shotgun (WGS) entry which is preliminary data.</text>
</comment>
<protein>
    <submittedName>
        <fullName evidence="5">Transcriptional repressor SdpR</fullName>
    </submittedName>
</protein>
<evidence type="ECO:0000256" key="2">
    <source>
        <dbReference type="ARBA" id="ARBA00023125"/>
    </source>
</evidence>
<dbReference type="PROSITE" id="PS50987">
    <property type="entry name" value="HTH_ARSR_2"/>
    <property type="match status" value="1"/>
</dbReference>
<dbReference type="Pfam" id="PF01022">
    <property type="entry name" value="HTH_5"/>
    <property type="match status" value="1"/>
</dbReference>
<dbReference type="InterPro" id="IPR036390">
    <property type="entry name" value="WH_DNA-bd_sf"/>
</dbReference>
<name>A0A140L6H1_9FIRM</name>
<keyword evidence="1" id="KW-0805">Transcription regulation</keyword>
<dbReference type="PROSITE" id="PS00846">
    <property type="entry name" value="HTH_ARSR_1"/>
    <property type="match status" value="1"/>
</dbReference>
<dbReference type="PANTHER" id="PTHR33154">
    <property type="entry name" value="TRANSCRIPTIONAL REGULATOR, ARSR FAMILY"/>
    <property type="match status" value="1"/>
</dbReference>
<dbReference type="SMART" id="SM00418">
    <property type="entry name" value="HTH_ARSR"/>
    <property type="match status" value="1"/>
</dbReference>
<evidence type="ECO:0000259" key="4">
    <source>
        <dbReference type="PROSITE" id="PS50987"/>
    </source>
</evidence>
<reference evidence="5 6" key="1">
    <citation type="submission" date="2015-12" db="EMBL/GenBank/DDBJ databases">
        <title>Draft genome sequence of the thermoanaerobe Thermotalea metallivorans, an isolate from the runoff channel of the Great Artesian Basin, Australia.</title>
        <authorList>
            <person name="Patel B.K."/>
        </authorList>
    </citation>
    <scope>NUCLEOTIDE SEQUENCE [LARGE SCALE GENOMIC DNA]</scope>
    <source>
        <strain evidence="5 6">B2-1</strain>
    </source>
</reference>
<dbReference type="SUPFAM" id="SSF46785">
    <property type="entry name" value="Winged helix' DNA-binding domain"/>
    <property type="match status" value="1"/>
</dbReference>